<protein>
    <submittedName>
        <fullName evidence="2">Uncharacterized protein</fullName>
    </submittedName>
</protein>
<evidence type="ECO:0000256" key="1">
    <source>
        <dbReference type="SAM" id="Phobius"/>
    </source>
</evidence>
<keyword evidence="1" id="KW-0812">Transmembrane</keyword>
<keyword evidence="3" id="KW-1185">Reference proteome</keyword>
<proteinExistence type="predicted"/>
<feature type="transmembrane region" description="Helical" evidence="1">
    <location>
        <begin position="88"/>
        <end position="106"/>
    </location>
</feature>
<keyword evidence="1" id="KW-0472">Membrane</keyword>
<sequence length="150" mass="17133">MNENLKAAGKFKRIAIIHFSVFLILTIVLIPLFAFLFDNYWLLFGLIFSFVAPIFKAENLKKVFVFLTVAVIIYWYNVGFIFSDKITFYWFSFIFGYINQSFIEGFEGLAGKIISNQASEMTSQIVDGIKSKEKFINDNKNGSNTTASAN</sequence>
<keyword evidence="1" id="KW-1133">Transmembrane helix</keyword>
<organism evidence="2 3">
    <name type="scientific">Pedobacter hartonius</name>
    <dbReference type="NCBI Taxonomy" id="425514"/>
    <lineage>
        <taxon>Bacteria</taxon>
        <taxon>Pseudomonadati</taxon>
        <taxon>Bacteroidota</taxon>
        <taxon>Sphingobacteriia</taxon>
        <taxon>Sphingobacteriales</taxon>
        <taxon>Sphingobacteriaceae</taxon>
        <taxon>Pedobacter</taxon>
    </lineage>
</organism>
<feature type="transmembrane region" description="Helical" evidence="1">
    <location>
        <begin position="64"/>
        <end position="82"/>
    </location>
</feature>
<dbReference type="STRING" id="425514.SAMN05443550_1325"/>
<feature type="transmembrane region" description="Helical" evidence="1">
    <location>
        <begin position="40"/>
        <end position="57"/>
    </location>
</feature>
<accession>A0A1H4HMN7</accession>
<feature type="transmembrane region" description="Helical" evidence="1">
    <location>
        <begin position="14"/>
        <end position="34"/>
    </location>
</feature>
<dbReference type="EMBL" id="FNRA01000032">
    <property type="protein sequence ID" value="SEB22322.1"/>
    <property type="molecule type" value="Genomic_DNA"/>
</dbReference>
<name>A0A1H4HMN7_9SPHI</name>
<dbReference type="RefSeq" id="WP_090560183.1">
    <property type="nucleotide sequence ID" value="NZ_FNRA01000032.1"/>
</dbReference>
<gene>
    <name evidence="2" type="ORF">SAMN05443550_1325</name>
</gene>
<dbReference type="AlphaFoldDB" id="A0A1H4HMN7"/>
<evidence type="ECO:0000313" key="3">
    <source>
        <dbReference type="Proteomes" id="UP000198850"/>
    </source>
</evidence>
<reference evidence="2 3" key="1">
    <citation type="submission" date="2016-10" db="EMBL/GenBank/DDBJ databases">
        <authorList>
            <person name="de Groot N.N."/>
        </authorList>
    </citation>
    <scope>NUCLEOTIDE SEQUENCE [LARGE SCALE GENOMIC DNA]</scope>
    <source>
        <strain evidence="2 3">DSM 19033</strain>
    </source>
</reference>
<dbReference type="Proteomes" id="UP000198850">
    <property type="component" value="Unassembled WGS sequence"/>
</dbReference>
<evidence type="ECO:0000313" key="2">
    <source>
        <dbReference type="EMBL" id="SEB22322.1"/>
    </source>
</evidence>